<sequence>MNFSAIFNCSSVILLSSGPNNIGKESDNCAKLNFPNEERYCRSNGNFAANSHQFHGNIFSKGIDQPCMNIAFS</sequence>
<keyword evidence="2" id="KW-1185">Reference proteome</keyword>
<accession>A0A016WP70</accession>
<comment type="caution">
    <text evidence="1">The sequence shown here is derived from an EMBL/GenBank/DDBJ whole genome shotgun (WGS) entry which is preliminary data.</text>
</comment>
<evidence type="ECO:0000313" key="2">
    <source>
        <dbReference type="Proteomes" id="UP000024635"/>
    </source>
</evidence>
<reference evidence="2" key="1">
    <citation type="journal article" date="2015" name="Nat. Genet.">
        <title>The genome and transcriptome of the zoonotic hookworm Ancylostoma ceylanicum identify infection-specific gene families.</title>
        <authorList>
            <person name="Schwarz E.M."/>
            <person name="Hu Y."/>
            <person name="Antoshechkin I."/>
            <person name="Miller M.M."/>
            <person name="Sternberg P.W."/>
            <person name="Aroian R.V."/>
        </authorList>
    </citation>
    <scope>NUCLEOTIDE SEQUENCE</scope>
    <source>
        <strain evidence="2">HY135</strain>
    </source>
</reference>
<dbReference type="Proteomes" id="UP000024635">
    <property type="component" value="Unassembled WGS sequence"/>
</dbReference>
<gene>
    <name evidence="1" type="primary">Acey_s0568.g46</name>
    <name evidence="1" type="ORF">Y032_0568g46</name>
</gene>
<name>A0A016WP70_9BILA</name>
<evidence type="ECO:0000313" key="1">
    <source>
        <dbReference type="EMBL" id="EYC41455.1"/>
    </source>
</evidence>
<protein>
    <submittedName>
        <fullName evidence="1">Uncharacterized protein</fullName>
    </submittedName>
</protein>
<proteinExistence type="predicted"/>
<dbReference type="AlphaFoldDB" id="A0A016WP70"/>
<organism evidence="1 2">
    <name type="scientific">Ancylostoma ceylanicum</name>
    <dbReference type="NCBI Taxonomy" id="53326"/>
    <lineage>
        <taxon>Eukaryota</taxon>
        <taxon>Metazoa</taxon>
        <taxon>Ecdysozoa</taxon>
        <taxon>Nematoda</taxon>
        <taxon>Chromadorea</taxon>
        <taxon>Rhabditida</taxon>
        <taxon>Rhabditina</taxon>
        <taxon>Rhabditomorpha</taxon>
        <taxon>Strongyloidea</taxon>
        <taxon>Ancylostomatidae</taxon>
        <taxon>Ancylostomatinae</taxon>
        <taxon>Ancylostoma</taxon>
    </lineage>
</organism>
<dbReference type="EMBL" id="JARK01000168">
    <property type="protein sequence ID" value="EYC41455.1"/>
    <property type="molecule type" value="Genomic_DNA"/>
</dbReference>